<evidence type="ECO:0000256" key="1">
    <source>
        <dbReference type="ARBA" id="ARBA00022723"/>
    </source>
</evidence>
<dbReference type="Proteomes" id="UP000077701">
    <property type="component" value="Unassembled WGS sequence"/>
</dbReference>
<dbReference type="Gene3D" id="2.60.120.10">
    <property type="entry name" value="Jelly Rolls"/>
    <property type="match status" value="1"/>
</dbReference>
<feature type="domain" description="Cupin type-2" evidence="2">
    <location>
        <begin position="36"/>
        <end position="101"/>
    </location>
</feature>
<name>A0A171DNR7_9ACTN</name>
<keyword evidence="1" id="KW-0479">Metal-binding</keyword>
<keyword evidence="4" id="KW-1185">Reference proteome</keyword>
<dbReference type="CDD" id="cd06988">
    <property type="entry name" value="cupin_DddK"/>
    <property type="match status" value="1"/>
</dbReference>
<dbReference type="AlphaFoldDB" id="A0A171DNR7"/>
<dbReference type="GO" id="GO:0046872">
    <property type="term" value="F:metal ion binding"/>
    <property type="evidence" value="ECO:0007669"/>
    <property type="project" value="UniProtKB-KW"/>
</dbReference>
<evidence type="ECO:0000313" key="3">
    <source>
        <dbReference type="EMBL" id="GAT70702.1"/>
    </source>
</evidence>
<dbReference type="SUPFAM" id="SSF51182">
    <property type="entry name" value="RmlC-like cupins"/>
    <property type="match status" value="1"/>
</dbReference>
<reference evidence="3 4" key="1">
    <citation type="journal article" date="2016" name="Genome Announc.">
        <title>Draft Genome Sequence of Planomonospora sphaerica JCM9374, a Rare Actinomycete.</title>
        <authorList>
            <person name="Dohra H."/>
            <person name="Suzuki T."/>
            <person name="Inoue Y."/>
            <person name="Kodani S."/>
        </authorList>
    </citation>
    <scope>NUCLEOTIDE SEQUENCE [LARGE SCALE GENOMIC DNA]</scope>
    <source>
        <strain evidence="3 4">JCM 9374</strain>
    </source>
</reference>
<evidence type="ECO:0000313" key="4">
    <source>
        <dbReference type="Proteomes" id="UP000077701"/>
    </source>
</evidence>
<reference evidence="4" key="2">
    <citation type="submission" date="2016-04" db="EMBL/GenBank/DDBJ databases">
        <title>Planomonospora sphaerica JCM9374 whole genome shotgun sequence.</title>
        <authorList>
            <person name="Suzuki T."/>
            <person name="Dohra H."/>
            <person name="Kodani S."/>
        </authorList>
    </citation>
    <scope>NUCLEOTIDE SEQUENCE [LARGE SCALE GENOMIC DNA]</scope>
    <source>
        <strain evidence="4">JCM 9374</strain>
    </source>
</reference>
<dbReference type="PANTHER" id="PTHR35848">
    <property type="entry name" value="OXALATE-BINDING PROTEIN"/>
    <property type="match status" value="1"/>
</dbReference>
<proteinExistence type="predicted"/>
<dbReference type="InterPro" id="IPR051610">
    <property type="entry name" value="GPI/OXD"/>
</dbReference>
<organism evidence="3 4">
    <name type="scientific">Planomonospora sphaerica</name>
    <dbReference type="NCBI Taxonomy" id="161355"/>
    <lineage>
        <taxon>Bacteria</taxon>
        <taxon>Bacillati</taxon>
        <taxon>Actinomycetota</taxon>
        <taxon>Actinomycetes</taxon>
        <taxon>Streptosporangiales</taxon>
        <taxon>Streptosporangiaceae</taxon>
        <taxon>Planomonospora</taxon>
    </lineage>
</organism>
<dbReference type="Pfam" id="PF07883">
    <property type="entry name" value="Cupin_2"/>
    <property type="match status" value="1"/>
</dbReference>
<protein>
    <submittedName>
        <fullName evidence="3">Cupin</fullName>
    </submittedName>
</protein>
<dbReference type="PANTHER" id="PTHR35848:SF6">
    <property type="entry name" value="CUPIN TYPE-2 DOMAIN-CONTAINING PROTEIN"/>
    <property type="match status" value="1"/>
</dbReference>
<dbReference type="OrthoDB" id="3296127at2"/>
<accession>A0A171DNR7</accession>
<comment type="caution">
    <text evidence="3">The sequence shown here is derived from an EMBL/GenBank/DDBJ whole genome shotgun (WGS) entry which is preliminary data.</text>
</comment>
<evidence type="ECO:0000259" key="2">
    <source>
        <dbReference type="Pfam" id="PF07883"/>
    </source>
</evidence>
<dbReference type="InterPro" id="IPR013096">
    <property type="entry name" value="Cupin_2"/>
</dbReference>
<sequence>MDLSTFDPDQLRPDNGLLAKRLLPWTTLNAPFEGAWCVVRPGTASTRHAHHEYEIFIAVSGEAVLESEGERAAFAAGDVAYFPPGTDHRVVNDGAADFEMYGIWWDADMTGAFTARHEQNHERDAQEER</sequence>
<dbReference type="InterPro" id="IPR011051">
    <property type="entry name" value="RmlC_Cupin_sf"/>
</dbReference>
<dbReference type="RefSeq" id="WP_068903173.1">
    <property type="nucleotide sequence ID" value="NZ_BDCX01000018.1"/>
</dbReference>
<gene>
    <name evidence="3" type="ORF">PS9374_06388</name>
</gene>
<dbReference type="STRING" id="161355.PS9374_06388"/>
<dbReference type="EMBL" id="BDCX01000018">
    <property type="protein sequence ID" value="GAT70702.1"/>
    <property type="molecule type" value="Genomic_DNA"/>
</dbReference>
<dbReference type="InterPro" id="IPR014710">
    <property type="entry name" value="RmlC-like_jellyroll"/>
</dbReference>